<gene>
    <name evidence="2" type="ORF">M9Y10_025433</name>
</gene>
<protein>
    <submittedName>
        <fullName evidence="2">Uncharacterized protein</fullName>
    </submittedName>
</protein>
<sequence length="219" mass="24267">MTNQQPTIYSSAENLQSKSNLPTKPALPPKPRFSAYPSKPKVAPRPGEAKQSLLLNGTKIPSDTKQNNSNIPSKPISSSESLSSNQTSSEIISYDSNTTSLVHERSVTIGNLPLIDNNDQNENNECQHESDTSIGLTQTQLLIEDENLDDINHKKKGSSQSIPEFPQINAKPPPFKFKQFKYPSGNLSGTSNFPDFDEKLNEMLKSHQGPRLKNINMNF</sequence>
<feature type="region of interest" description="Disordered" evidence="1">
    <location>
        <begin position="1"/>
        <end position="90"/>
    </location>
</feature>
<evidence type="ECO:0000256" key="1">
    <source>
        <dbReference type="SAM" id="MobiDB-lite"/>
    </source>
</evidence>
<organism evidence="2 3">
    <name type="scientific">Tritrichomonas musculus</name>
    <dbReference type="NCBI Taxonomy" id="1915356"/>
    <lineage>
        <taxon>Eukaryota</taxon>
        <taxon>Metamonada</taxon>
        <taxon>Parabasalia</taxon>
        <taxon>Tritrichomonadida</taxon>
        <taxon>Tritrichomonadidae</taxon>
        <taxon>Tritrichomonas</taxon>
    </lineage>
</organism>
<proteinExistence type="predicted"/>
<reference evidence="2 3" key="1">
    <citation type="submission" date="2024-04" db="EMBL/GenBank/DDBJ databases">
        <title>Tritrichomonas musculus Genome.</title>
        <authorList>
            <person name="Alves-Ferreira E."/>
            <person name="Grigg M."/>
            <person name="Lorenzi H."/>
            <person name="Galac M."/>
        </authorList>
    </citation>
    <scope>NUCLEOTIDE SEQUENCE [LARGE SCALE GENOMIC DNA]</scope>
    <source>
        <strain evidence="2 3">EAF2021</strain>
    </source>
</reference>
<feature type="region of interest" description="Disordered" evidence="1">
    <location>
        <begin position="113"/>
        <end position="133"/>
    </location>
</feature>
<comment type="caution">
    <text evidence="2">The sequence shown here is derived from an EMBL/GenBank/DDBJ whole genome shotgun (WGS) entry which is preliminary data.</text>
</comment>
<name>A0ABR2H8M5_9EUKA</name>
<keyword evidence="3" id="KW-1185">Reference proteome</keyword>
<evidence type="ECO:0000313" key="3">
    <source>
        <dbReference type="Proteomes" id="UP001470230"/>
    </source>
</evidence>
<feature type="compositionally biased region" description="Polar residues" evidence="1">
    <location>
        <begin position="1"/>
        <end position="22"/>
    </location>
</feature>
<feature type="compositionally biased region" description="Low complexity" evidence="1">
    <location>
        <begin position="66"/>
        <end position="90"/>
    </location>
</feature>
<feature type="compositionally biased region" description="Polar residues" evidence="1">
    <location>
        <begin position="53"/>
        <end position="65"/>
    </location>
</feature>
<accession>A0ABR2H8M5</accession>
<evidence type="ECO:0000313" key="2">
    <source>
        <dbReference type="EMBL" id="KAK8842575.1"/>
    </source>
</evidence>
<dbReference type="EMBL" id="JAPFFF010000037">
    <property type="protein sequence ID" value="KAK8842575.1"/>
    <property type="molecule type" value="Genomic_DNA"/>
</dbReference>
<dbReference type="Proteomes" id="UP001470230">
    <property type="component" value="Unassembled WGS sequence"/>
</dbReference>